<dbReference type="EMBL" id="JBEPTF010000001">
    <property type="protein sequence ID" value="MET4682436.1"/>
    <property type="molecule type" value="Genomic_DNA"/>
</dbReference>
<dbReference type="RefSeq" id="WP_354087382.1">
    <property type="nucleotide sequence ID" value="NZ_JBEPTF010000001.1"/>
</dbReference>
<dbReference type="Pfam" id="PF23914">
    <property type="entry name" value="TPR_CcmH_CycH"/>
    <property type="match status" value="1"/>
</dbReference>
<dbReference type="InterPro" id="IPR056413">
    <property type="entry name" value="TPR_CcmH_CycH"/>
</dbReference>
<evidence type="ECO:0000256" key="3">
    <source>
        <dbReference type="ARBA" id="ARBA00022748"/>
    </source>
</evidence>
<keyword evidence="6" id="KW-0472">Membrane</keyword>
<reference evidence="8 9" key="1">
    <citation type="submission" date="2024-06" db="EMBL/GenBank/DDBJ databases">
        <title>Sorghum-associated microbial communities from plants grown in Nebraska, USA.</title>
        <authorList>
            <person name="Schachtman D."/>
        </authorList>
    </citation>
    <scope>NUCLEOTIDE SEQUENCE [LARGE SCALE GENOMIC DNA]</scope>
    <source>
        <strain evidence="8 9">2814</strain>
    </source>
</reference>
<evidence type="ECO:0000256" key="5">
    <source>
        <dbReference type="PROSITE-ProRule" id="PRU00339"/>
    </source>
</evidence>
<name>A0ABV2R784_9CAUL</name>
<dbReference type="InterPro" id="IPR011990">
    <property type="entry name" value="TPR-like_helical_dom_sf"/>
</dbReference>
<evidence type="ECO:0000256" key="2">
    <source>
        <dbReference type="ARBA" id="ARBA00022737"/>
    </source>
</evidence>
<dbReference type="Proteomes" id="UP001549313">
    <property type="component" value="Unassembled WGS sequence"/>
</dbReference>
<keyword evidence="3" id="KW-0201">Cytochrome c-type biogenesis</keyword>
<keyword evidence="6" id="KW-1133">Transmembrane helix</keyword>
<keyword evidence="9" id="KW-1185">Reference proteome</keyword>
<sequence length="275" mass="28959">MTIFWIMTGLATALAGLLVLAGARRGVEAEAGVDRDAAGRELAELDRLKARGLLDEAGWTAARAEAGRRLLAARRDARAPLAGPKDRVWVLAGIGATAVVSLGLYWFAGAPGMADQAYETRVRDWASSPDTLEPAQAAAVIGRIVKDRPDDHRALTLLGAARFEAGDPLGAASAFRRALAIRPDDAQSWARLGESLVRAADGQVNGDAEAAFRQALKIDPGQLGARYFLGEAALKRGDRAGAAEAWEPLIAALDPTDPRRADLRQRLQAPSGGAG</sequence>
<dbReference type="InterPro" id="IPR017560">
    <property type="entry name" value="Cyt_c_biogenesis_CcmI"/>
</dbReference>
<feature type="domain" description="Cytochrome c-type biogenesis protein H TPR" evidence="7">
    <location>
        <begin position="146"/>
        <end position="260"/>
    </location>
</feature>
<dbReference type="InterPro" id="IPR019734">
    <property type="entry name" value="TPR_rpt"/>
</dbReference>
<accession>A0ABV2R784</accession>
<evidence type="ECO:0000256" key="4">
    <source>
        <dbReference type="ARBA" id="ARBA00022803"/>
    </source>
</evidence>
<evidence type="ECO:0000256" key="6">
    <source>
        <dbReference type="SAM" id="Phobius"/>
    </source>
</evidence>
<keyword evidence="4 5" id="KW-0802">TPR repeat</keyword>
<feature type="repeat" description="TPR" evidence="5">
    <location>
        <begin position="152"/>
        <end position="185"/>
    </location>
</feature>
<keyword evidence="2" id="KW-0677">Repeat</keyword>
<gene>
    <name evidence="8" type="ORF">ABIE19_000345</name>
</gene>
<dbReference type="PANTHER" id="PTHR47870:SF1">
    <property type="entry name" value="CYTOCHROME C-TYPE BIOGENESIS PROTEIN CCMH"/>
    <property type="match status" value="1"/>
</dbReference>
<comment type="subcellular location">
    <subcellularLocation>
        <location evidence="1">Cell envelope</location>
    </subcellularLocation>
</comment>
<feature type="transmembrane region" description="Helical" evidence="6">
    <location>
        <begin position="88"/>
        <end position="108"/>
    </location>
</feature>
<dbReference type="PROSITE" id="PS50005">
    <property type="entry name" value="TPR"/>
    <property type="match status" value="1"/>
</dbReference>
<protein>
    <submittedName>
        <fullName evidence="8">Cytochrome c-type biogenesis protein CcmH</fullName>
    </submittedName>
</protein>
<dbReference type="SUPFAM" id="SSF48452">
    <property type="entry name" value="TPR-like"/>
    <property type="match status" value="1"/>
</dbReference>
<evidence type="ECO:0000256" key="1">
    <source>
        <dbReference type="ARBA" id="ARBA00004196"/>
    </source>
</evidence>
<dbReference type="InterPro" id="IPR051263">
    <property type="entry name" value="C-type_cytochrome_biogenesis"/>
</dbReference>
<comment type="caution">
    <text evidence="8">The sequence shown here is derived from an EMBL/GenBank/DDBJ whole genome shotgun (WGS) entry which is preliminary data.</text>
</comment>
<evidence type="ECO:0000313" key="9">
    <source>
        <dbReference type="Proteomes" id="UP001549313"/>
    </source>
</evidence>
<dbReference type="Gene3D" id="1.25.40.10">
    <property type="entry name" value="Tetratricopeptide repeat domain"/>
    <property type="match status" value="1"/>
</dbReference>
<organism evidence="8 9">
    <name type="scientific">Brevundimonas faecalis</name>
    <dbReference type="NCBI Taxonomy" id="947378"/>
    <lineage>
        <taxon>Bacteria</taxon>
        <taxon>Pseudomonadati</taxon>
        <taxon>Pseudomonadota</taxon>
        <taxon>Alphaproteobacteria</taxon>
        <taxon>Caulobacterales</taxon>
        <taxon>Caulobacteraceae</taxon>
        <taxon>Brevundimonas</taxon>
    </lineage>
</organism>
<keyword evidence="6" id="KW-0812">Transmembrane</keyword>
<dbReference type="SMART" id="SM00028">
    <property type="entry name" value="TPR"/>
    <property type="match status" value="2"/>
</dbReference>
<evidence type="ECO:0000259" key="7">
    <source>
        <dbReference type="Pfam" id="PF23914"/>
    </source>
</evidence>
<dbReference type="PANTHER" id="PTHR47870">
    <property type="entry name" value="CYTOCHROME C-TYPE BIOGENESIS PROTEIN CCMH"/>
    <property type="match status" value="1"/>
</dbReference>
<proteinExistence type="predicted"/>
<evidence type="ECO:0000313" key="8">
    <source>
        <dbReference type="EMBL" id="MET4682436.1"/>
    </source>
</evidence>
<dbReference type="NCBIfam" id="TIGR03142">
    <property type="entry name" value="cytochro_ccmI"/>
    <property type="match status" value="1"/>
</dbReference>